<dbReference type="Pfam" id="PF06841">
    <property type="entry name" value="Phage_T4_gp19"/>
    <property type="match status" value="1"/>
</dbReference>
<dbReference type="PANTHER" id="PTHR38009:SF1">
    <property type="entry name" value="CONSERVED HYPOTHETICAL PHAGE TAIL PROTEIN"/>
    <property type="match status" value="1"/>
</dbReference>
<reference evidence="1" key="1">
    <citation type="submission" date="2020-09" db="EMBL/GenBank/DDBJ databases">
        <authorList>
            <person name="Kim M.K."/>
        </authorList>
    </citation>
    <scope>NUCLEOTIDE SEQUENCE</scope>
    <source>
        <strain evidence="1">BT704</strain>
    </source>
</reference>
<comment type="caution">
    <text evidence="1">The sequence shown here is derived from an EMBL/GenBank/DDBJ whole genome shotgun (WGS) entry which is preliminary data.</text>
</comment>
<dbReference type="GO" id="GO:0005198">
    <property type="term" value="F:structural molecule activity"/>
    <property type="evidence" value="ECO:0007669"/>
    <property type="project" value="InterPro"/>
</dbReference>
<dbReference type="InterPro" id="IPR011747">
    <property type="entry name" value="CHP02241"/>
</dbReference>
<dbReference type="AlphaFoldDB" id="A0A927B0B6"/>
<protein>
    <submittedName>
        <fullName evidence="1">Phage tail protein</fullName>
    </submittedName>
</protein>
<dbReference type="NCBIfam" id="TIGR02241">
    <property type="entry name" value="conserved hypothetical phage tail region protein"/>
    <property type="match status" value="1"/>
</dbReference>
<keyword evidence="2" id="KW-1185">Reference proteome</keyword>
<dbReference type="RefSeq" id="WP_191038830.1">
    <property type="nucleotide sequence ID" value="NZ_JACXAA010000003.1"/>
</dbReference>
<proteinExistence type="predicted"/>
<dbReference type="InterPro" id="IPR010667">
    <property type="entry name" value="Phage_T4_Gp19"/>
</dbReference>
<dbReference type="PANTHER" id="PTHR38009">
    <property type="entry name" value="CONSERVED HYPOTHETICAL PHAGE TAIL PROTEIN"/>
    <property type="match status" value="1"/>
</dbReference>
<name>A0A927B0B6_9BACT</name>
<evidence type="ECO:0000313" key="2">
    <source>
        <dbReference type="Proteomes" id="UP000653797"/>
    </source>
</evidence>
<sequence>MADIPKYYPPLGFHFRVSFTGATNATDTYFQSVSGLSVQIQTETWKEGGENRFEHTLPVRTKYSDLVLKRGLFRPKESVWTDWFSDTIALMSASSSERKQSQFTRTRDLLIELLNEKHEPLARWTVAHAWPKNWKINDLNAERSEVLIESLELNYNYFTYDRP</sequence>
<organism evidence="1 2">
    <name type="scientific">Spirosoma validum</name>
    <dbReference type="NCBI Taxonomy" id="2771355"/>
    <lineage>
        <taxon>Bacteria</taxon>
        <taxon>Pseudomonadati</taxon>
        <taxon>Bacteroidota</taxon>
        <taxon>Cytophagia</taxon>
        <taxon>Cytophagales</taxon>
        <taxon>Cytophagaceae</taxon>
        <taxon>Spirosoma</taxon>
    </lineage>
</organism>
<accession>A0A927B0B6</accession>
<dbReference type="Proteomes" id="UP000653797">
    <property type="component" value="Unassembled WGS sequence"/>
</dbReference>
<evidence type="ECO:0000313" key="1">
    <source>
        <dbReference type="EMBL" id="MBD2753200.1"/>
    </source>
</evidence>
<dbReference type="EMBL" id="JACXAA010000003">
    <property type="protein sequence ID" value="MBD2753200.1"/>
    <property type="molecule type" value="Genomic_DNA"/>
</dbReference>
<gene>
    <name evidence="1" type="ORF">IC230_09900</name>
</gene>